<name>A0A443ZYT3_9PSED</name>
<dbReference type="InterPro" id="IPR005883">
    <property type="entry name" value="PilM"/>
</dbReference>
<reference evidence="1 2" key="1">
    <citation type="submission" date="2018-06" db="EMBL/GenBank/DDBJ databases">
        <title>Bacteria isolated from soil of Wuhan.</title>
        <authorList>
            <person name="Wei X."/>
            <person name="Chunhua H."/>
        </authorList>
    </citation>
    <scope>NUCLEOTIDE SEQUENCE [LARGE SCALE GENOMIC DNA]</scope>
    <source>
        <strain evidence="2">xwS2</strain>
    </source>
</reference>
<dbReference type="SUPFAM" id="SSF53067">
    <property type="entry name" value="Actin-like ATPase domain"/>
    <property type="match status" value="1"/>
</dbReference>
<sequence length="299" mass="31896">MLGRFGRDAGSLLGVEITPPFIRLVQLQRQRGRCSLVTWALEPLPEALMHNGWIGDPEQVGALLQQAVRRSACTTRQVAVALPGGLVIEKVLTVPIGIDEHAIAGRLPADAGPFIPYALEDVAMDFQVVGPDPDDAQLQRISVAACHQGLLEVLDACLECAGLQVCIVEPDGHALRRAAQVAGEPEALILQIEGDALVFHESGEGALQRHECQLPRHENMVRSLVAAVDDYVLSYPGRVLPAQVLLCGAGLSDGHVSEQLQCRLGIDVRLVKPFTQLAQASLLAVACGVAMSEGPQCRG</sequence>
<evidence type="ECO:0000313" key="2">
    <source>
        <dbReference type="Proteomes" id="UP000288983"/>
    </source>
</evidence>
<dbReference type="PANTHER" id="PTHR32432:SF3">
    <property type="entry name" value="ETHANOLAMINE UTILIZATION PROTEIN EUTJ"/>
    <property type="match status" value="1"/>
</dbReference>
<gene>
    <name evidence="1" type="ORF">DM813_01960</name>
</gene>
<dbReference type="InterPro" id="IPR043129">
    <property type="entry name" value="ATPase_NBD"/>
</dbReference>
<dbReference type="RefSeq" id="WP_128321748.1">
    <property type="nucleotide sequence ID" value="NZ_QJRG01000033.1"/>
</dbReference>
<dbReference type="InterPro" id="IPR050696">
    <property type="entry name" value="FtsA/MreB"/>
</dbReference>
<dbReference type="Pfam" id="PF11104">
    <property type="entry name" value="PilM_2"/>
    <property type="match status" value="1"/>
</dbReference>
<dbReference type="PANTHER" id="PTHR32432">
    <property type="entry name" value="CELL DIVISION PROTEIN FTSA-RELATED"/>
    <property type="match status" value="1"/>
</dbReference>
<proteinExistence type="predicted"/>
<dbReference type="Proteomes" id="UP000288983">
    <property type="component" value="Unassembled WGS sequence"/>
</dbReference>
<dbReference type="EMBL" id="QJRG01000033">
    <property type="protein sequence ID" value="RWU26617.1"/>
    <property type="molecule type" value="Genomic_DNA"/>
</dbReference>
<dbReference type="AlphaFoldDB" id="A0A443ZYT3"/>
<organism evidence="1 2">
    <name type="scientific">Pseudomonas alkylphenolica</name>
    <dbReference type="NCBI Taxonomy" id="237609"/>
    <lineage>
        <taxon>Bacteria</taxon>
        <taxon>Pseudomonadati</taxon>
        <taxon>Pseudomonadota</taxon>
        <taxon>Gammaproteobacteria</taxon>
        <taxon>Pseudomonadales</taxon>
        <taxon>Pseudomonadaceae</taxon>
        <taxon>Pseudomonas</taxon>
    </lineage>
</organism>
<protein>
    <submittedName>
        <fullName evidence="1">Pilus assembly protein PilM</fullName>
    </submittedName>
</protein>
<comment type="caution">
    <text evidence="1">The sequence shown here is derived from an EMBL/GenBank/DDBJ whole genome shotgun (WGS) entry which is preliminary data.</text>
</comment>
<dbReference type="OrthoDB" id="9773403at2"/>
<accession>A0A443ZYT3</accession>
<evidence type="ECO:0000313" key="1">
    <source>
        <dbReference type="EMBL" id="RWU26617.1"/>
    </source>
</evidence>
<dbReference type="Gene3D" id="3.30.420.40">
    <property type="match status" value="1"/>
</dbReference>